<evidence type="ECO:0000256" key="4">
    <source>
        <dbReference type="ARBA" id="ARBA00023027"/>
    </source>
</evidence>
<evidence type="ECO:0000256" key="2">
    <source>
        <dbReference type="ARBA" id="ARBA00012400"/>
    </source>
</evidence>
<dbReference type="GO" id="GO:0043115">
    <property type="term" value="F:precorrin-2 dehydrogenase activity"/>
    <property type="evidence" value="ECO:0007669"/>
    <property type="project" value="UniProtKB-EC"/>
</dbReference>
<dbReference type="GO" id="GO:0019354">
    <property type="term" value="P:siroheme biosynthetic process"/>
    <property type="evidence" value="ECO:0007669"/>
    <property type="project" value="InterPro"/>
</dbReference>
<dbReference type="Pfam" id="PF13241">
    <property type="entry name" value="NAD_binding_7"/>
    <property type="match status" value="1"/>
</dbReference>
<evidence type="ECO:0000256" key="3">
    <source>
        <dbReference type="ARBA" id="ARBA00023002"/>
    </source>
</evidence>
<name>A0A9D2C7Z3_9FIRM</name>
<accession>A0A9D2C7Z3</accession>
<comment type="caution">
    <text evidence="7">The sequence shown here is derived from an EMBL/GenBank/DDBJ whole genome shotgun (WGS) entry which is preliminary data.</text>
</comment>
<dbReference type="InterPro" id="IPR042518">
    <property type="entry name" value="SirC_C"/>
</dbReference>
<evidence type="ECO:0000313" key="8">
    <source>
        <dbReference type="Proteomes" id="UP000824007"/>
    </source>
</evidence>
<reference evidence="7" key="2">
    <citation type="submission" date="2021-04" db="EMBL/GenBank/DDBJ databases">
        <authorList>
            <person name="Gilroy R."/>
        </authorList>
    </citation>
    <scope>NUCLEOTIDE SEQUENCE</scope>
    <source>
        <strain evidence="7">ChiSxjej3B15-24422</strain>
    </source>
</reference>
<dbReference type="SUPFAM" id="SSF75615">
    <property type="entry name" value="Siroheme synthase middle domains-like"/>
    <property type="match status" value="1"/>
</dbReference>
<proteinExistence type="predicted"/>
<keyword evidence="5" id="KW-0627">Porphyrin biosynthesis</keyword>
<dbReference type="PANTHER" id="PTHR35330">
    <property type="entry name" value="SIROHEME BIOSYNTHESIS PROTEIN MET8"/>
    <property type="match status" value="1"/>
</dbReference>
<dbReference type="NCBIfam" id="TIGR01470">
    <property type="entry name" value="cysG_Nterm"/>
    <property type="match status" value="1"/>
</dbReference>
<evidence type="ECO:0000256" key="6">
    <source>
        <dbReference type="ARBA" id="ARBA00047561"/>
    </source>
</evidence>
<gene>
    <name evidence="7" type="ORF">H9831_09870</name>
</gene>
<dbReference type="Proteomes" id="UP000824007">
    <property type="component" value="Unassembled WGS sequence"/>
</dbReference>
<evidence type="ECO:0000256" key="1">
    <source>
        <dbReference type="ARBA" id="ARBA00005010"/>
    </source>
</evidence>
<protein>
    <recommendedName>
        <fullName evidence="2">precorrin-2 dehydrogenase</fullName>
        <ecNumber evidence="2">1.3.1.76</ecNumber>
    </recommendedName>
</protein>
<dbReference type="PANTHER" id="PTHR35330:SF1">
    <property type="entry name" value="SIROHEME BIOSYNTHESIS PROTEIN MET8"/>
    <property type="match status" value="1"/>
</dbReference>
<dbReference type="SUPFAM" id="SSF51735">
    <property type="entry name" value="NAD(P)-binding Rossmann-fold domains"/>
    <property type="match status" value="1"/>
</dbReference>
<dbReference type="GO" id="GO:0004325">
    <property type="term" value="F:ferrochelatase activity"/>
    <property type="evidence" value="ECO:0007669"/>
    <property type="project" value="InterPro"/>
</dbReference>
<dbReference type="AlphaFoldDB" id="A0A9D2C7Z3"/>
<dbReference type="Gene3D" id="3.40.50.720">
    <property type="entry name" value="NAD(P)-binding Rossmann-like Domain"/>
    <property type="match status" value="1"/>
</dbReference>
<evidence type="ECO:0000256" key="5">
    <source>
        <dbReference type="ARBA" id="ARBA00023244"/>
    </source>
</evidence>
<dbReference type="InterPro" id="IPR028161">
    <property type="entry name" value="Met8-like"/>
</dbReference>
<reference evidence="7" key="1">
    <citation type="journal article" date="2021" name="PeerJ">
        <title>Extensive microbial diversity within the chicken gut microbiome revealed by metagenomics and culture.</title>
        <authorList>
            <person name="Gilroy R."/>
            <person name="Ravi A."/>
            <person name="Getino M."/>
            <person name="Pursley I."/>
            <person name="Horton D.L."/>
            <person name="Alikhan N.F."/>
            <person name="Baker D."/>
            <person name="Gharbi K."/>
            <person name="Hall N."/>
            <person name="Watson M."/>
            <person name="Adriaenssens E.M."/>
            <person name="Foster-Nyarko E."/>
            <person name="Jarju S."/>
            <person name="Secka A."/>
            <person name="Antonio M."/>
            <person name="Oren A."/>
            <person name="Chaudhuri R.R."/>
            <person name="La Ragione R."/>
            <person name="Hildebrand F."/>
            <person name="Pallen M.J."/>
        </authorList>
    </citation>
    <scope>NUCLEOTIDE SEQUENCE</scope>
    <source>
        <strain evidence="7">ChiSxjej3B15-24422</strain>
    </source>
</reference>
<comment type="pathway">
    <text evidence="1">Porphyrin-containing compound metabolism; siroheme biosynthesis; sirohydrochlorin from precorrin-2: step 1/1.</text>
</comment>
<keyword evidence="4" id="KW-0520">NAD</keyword>
<dbReference type="InterPro" id="IPR006367">
    <property type="entry name" value="Sirohaem_synthase_N"/>
</dbReference>
<dbReference type="EMBL" id="DXDD01000123">
    <property type="protein sequence ID" value="HIY60971.1"/>
    <property type="molecule type" value="Genomic_DNA"/>
</dbReference>
<sequence>MAYFPFYMDIAGKRGVILGGGRVAAGKIAALLPFAPQLVCIAPVICDEIERLAETGTEEPGSLRLISRRAKEADLEGAFFVIAATDSPETNAWAAKLCREKGILINAVDDRKNCSFYFPALVKRGSVVVGISTGGCSPAAASWLRRKAERMVPEEMGAAVERLGELRDRVKESVPQAEERAELLKRLFSFCGERNFQVTDGELEELLETLLQERGKG</sequence>
<dbReference type="InterPro" id="IPR036291">
    <property type="entry name" value="NAD(P)-bd_dom_sf"/>
</dbReference>
<dbReference type="Gene3D" id="1.10.8.610">
    <property type="entry name" value="SirC, precorrin-2 dehydrogenase, C-terminal helical domain-like"/>
    <property type="match status" value="1"/>
</dbReference>
<organism evidence="7 8">
    <name type="scientific">Candidatus Eisenbergiella pullistercoris</name>
    <dbReference type="NCBI Taxonomy" id="2838555"/>
    <lineage>
        <taxon>Bacteria</taxon>
        <taxon>Bacillati</taxon>
        <taxon>Bacillota</taxon>
        <taxon>Clostridia</taxon>
        <taxon>Lachnospirales</taxon>
        <taxon>Lachnospiraceae</taxon>
        <taxon>Eisenbergiella</taxon>
    </lineage>
</organism>
<keyword evidence="3" id="KW-0560">Oxidoreductase</keyword>
<dbReference type="EC" id="1.3.1.76" evidence="2"/>
<comment type="catalytic activity">
    <reaction evidence="6">
        <text>precorrin-2 + NAD(+) = sirohydrochlorin + NADH + 2 H(+)</text>
        <dbReference type="Rhea" id="RHEA:15613"/>
        <dbReference type="ChEBI" id="CHEBI:15378"/>
        <dbReference type="ChEBI" id="CHEBI:57540"/>
        <dbReference type="ChEBI" id="CHEBI:57945"/>
        <dbReference type="ChEBI" id="CHEBI:58351"/>
        <dbReference type="ChEBI" id="CHEBI:58827"/>
        <dbReference type="EC" id="1.3.1.76"/>
    </reaction>
</comment>
<evidence type="ECO:0000313" key="7">
    <source>
        <dbReference type="EMBL" id="HIY60971.1"/>
    </source>
</evidence>